<dbReference type="NCBIfam" id="TIGR02135">
    <property type="entry name" value="phoU_full"/>
    <property type="match status" value="1"/>
</dbReference>
<dbReference type="PIRSF" id="PIRSF003107">
    <property type="entry name" value="PhoU"/>
    <property type="match status" value="1"/>
</dbReference>
<organism evidence="8">
    <name type="scientific">freshwater metagenome</name>
    <dbReference type="NCBI Taxonomy" id="449393"/>
    <lineage>
        <taxon>unclassified sequences</taxon>
        <taxon>metagenomes</taxon>
        <taxon>ecological metagenomes</taxon>
    </lineage>
</organism>
<dbReference type="Pfam" id="PF01895">
    <property type="entry name" value="PhoU"/>
    <property type="match status" value="2"/>
</dbReference>
<evidence type="ECO:0000256" key="2">
    <source>
        <dbReference type="ARBA" id="ARBA00008107"/>
    </source>
</evidence>
<dbReference type="GO" id="GO:0045936">
    <property type="term" value="P:negative regulation of phosphate metabolic process"/>
    <property type="evidence" value="ECO:0007669"/>
    <property type="project" value="InterPro"/>
</dbReference>
<comment type="subunit">
    <text evidence="3">Homodimer.</text>
</comment>
<comment type="similarity">
    <text evidence="2">Belongs to the PhoU family.</text>
</comment>
<feature type="domain" description="PhoU" evidence="7">
    <location>
        <begin position="133"/>
        <end position="218"/>
    </location>
</feature>
<gene>
    <name evidence="8" type="ORF">UFOPK3789_01002</name>
</gene>
<accession>A0A6J7KKK7</accession>
<evidence type="ECO:0000256" key="5">
    <source>
        <dbReference type="ARBA" id="ARBA00022490"/>
    </source>
</evidence>
<reference evidence="8" key="1">
    <citation type="submission" date="2020-05" db="EMBL/GenBank/DDBJ databases">
        <authorList>
            <person name="Chiriac C."/>
            <person name="Salcher M."/>
            <person name="Ghai R."/>
            <person name="Kavagutti S V."/>
        </authorList>
    </citation>
    <scope>NUCLEOTIDE SEQUENCE</scope>
</reference>
<dbReference type="FunFam" id="1.20.58.220:FF:000004">
    <property type="entry name" value="Phosphate-specific transport system accessory protein PhoU"/>
    <property type="match status" value="1"/>
</dbReference>
<keyword evidence="5" id="KW-0963">Cytoplasm</keyword>
<dbReference type="AlphaFoldDB" id="A0A6J7KKK7"/>
<protein>
    <submittedName>
        <fullName evidence="8">Unannotated protein</fullName>
    </submittedName>
</protein>
<dbReference type="EMBL" id="CAFBNL010000057">
    <property type="protein sequence ID" value="CAB4956227.1"/>
    <property type="molecule type" value="Genomic_DNA"/>
</dbReference>
<dbReference type="GO" id="GO:0005737">
    <property type="term" value="C:cytoplasm"/>
    <property type="evidence" value="ECO:0007669"/>
    <property type="project" value="UniProtKB-SubCell"/>
</dbReference>
<comment type="subcellular location">
    <subcellularLocation>
        <location evidence="1">Cytoplasm</location>
    </subcellularLocation>
</comment>
<keyword evidence="6" id="KW-0592">Phosphate transport</keyword>
<dbReference type="InterPro" id="IPR038078">
    <property type="entry name" value="PhoU-like_sf"/>
</dbReference>
<dbReference type="GO" id="GO:0006817">
    <property type="term" value="P:phosphate ion transport"/>
    <property type="evidence" value="ECO:0007669"/>
    <property type="project" value="UniProtKB-KW"/>
</dbReference>
<dbReference type="InterPro" id="IPR026022">
    <property type="entry name" value="PhoU_dom"/>
</dbReference>
<dbReference type="InterPro" id="IPR028366">
    <property type="entry name" value="PhoU"/>
</dbReference>
<dbReference type="PANTHER" id="PTHR42930">
    <property type="entry name" value="PHOSPHATE-SPECIFIC TRANSPORT SYSTEM ACCESSORY PROTEIN PHOU"/>
    <property type="match status" value="1"/>
</dbReference>
<keyword evidence="4" id="KW-0813">Transport</keyword>
<dbReference type="Gene3D" id="1.20.58.220">
    <property type="entry name" value="Phosphate transport system protein phou homolog 2, domain 2"/>
    <property type="match status" value="1"/>
</dbReference>
<evidence type="ECO:0000256" key="1">
    <source>
        <dbReference type="ARBA" id="ARBA00004496"/>
    </source>
</evidence>
<feature type="domain" description="PhoU" evidence="7">
    <location>
        <begin position="29"/>
        <end position="116"/>
    </location>
</feature>
<proteinExistence type="inferred from homology"/>
<dbReference type="SUPFAM" id="SSF109755">
    <property type="entry name" value="PhoU-like"/>
    <property type="match status" value="1"/>
</dbReference>
<evidence type="ECO:0000256" key="3">
    <source>
        <dbReference type="ARBA" id="ARBA00011738"/>
    </source>
</evidence>
<sequence length="233" mass="25540">MTDKLAPANSDSGARRTLQDELADVRTDIIRMAALTTEAITAGTQAFLGGDPSAAEIVIDGDDAIDDLYHRIDDQLLLVLARQSPVAADLRAVITTMRISHELERTADLVVNVAKATRRLYPHTLDPRVRGIIDQMGQQAVSQTRVAIDAFADRDPTWAGALTDMDDAMDDLTKSLFRHILADTTGDEASVLRAVQVALVGRHYERMADHAVTIAERVEFMVTGNHPDKNEQK</sequence>
<dbReference type="GO" id="GO:0030643">
    <property type="term" value="P:intracellular phosphate ion homeostasis"/>
    <property type="evidence" value="ECO:0007669"/>
    <property type="project" value="InterPro"/>
</dbReference>
<dbReference type="PANTHER" id="PTHR42930:SF3">
    <property type="entry name" value="PHOSPHATE-SPECIFIC TRANSPORT SYSTEM ACCESSORY PROTEIN PHOU"/>
    <property type="match status" value="1"/>
</dbReference>
<evidence type="ECO:0000256" key="6">
    <source>
        <dbReference type="ARBA" id="ARBA00022592"/>
    </source>
</evidence>
<evidence type="ECO:0000313" key="8">
    <source>
        <dbReference type="EMBL" id="CAB4956227.1"/>
    </source>
</evidence>
<evidence type="ECO:0000259" key="7">
    <source>
        <dbReference type="Pfam" id="PF01895"/>
    </source>
</evidence>
<name>A0A6J7KKK7_9ZZZZ</name>
<evidence type="ECO:0000256" key="4">
    <source>
        <dbReference type="ARBA" id="ARBA00022448"/>
    </source>
</evidence>